<evidence type="ECO:0000256" key="1">
    <source>
        <dbReference type="ARBA" id="ARBA00005382"/>
    </source>
</evidence>
<feature type="domain" description="Glycosyl hydrolase family 30 TIM-barrel" evidence="6">
    <location>
        <begin position="76"/>
        <end position="364"/>
    </location>
</feature>
<dbReference type="PRINTS" id="PR00843">
    <property type="entry name" value="GLHYDRLASE30"/>
</dbReference>
<evidence type="ECO:0000256" key="3">
    <source>
        <dbReference type="ARBA" id="ARBA00022801"/>
    </source>
</evidence>
<keyword evidence="2 5" id="KW-0732">Signal</keyword>
<evidence type="ECO:0000259" key="6">
    <source>
        <dbReference type="Pfam" id="PF02055"/>
    </source>
</evidence>
<keyword evidence="8" id="KW-1185">Reference proteome</keyword>
<dbReference type="RefSeq" id="WP_183359786.1">
    <property type="nucleotide sequence ID" value="NZ_BLXZ01000002.1"/>
</dbReference>
<feature type="chain" id="PRO_5028009880" evidence="5">
    <location>
        <begin position="26"/>
        <end position="560"/>
    </location>
</feature>
<dbReference type="Gene3D" id="2.60.40.1180">
    <property type="entry name" value="Golgi alpha-mannosidase II"/>
    <property type="match status" value="1"/>
</dbReference>
<dbReference type="GO" id="GO:0006680">
    <property type="term" value="P:glucosylceramide catabolic process"/>
    <property type="evidence" value="ECO:0007669"/>
    <property type="project" value="TreeGrafter"/>
</dbReference>
<sequence length="560" mass="62317">MTQIRLSLLLLSAGVLGLFPAGAHAMHRRAPSRTMEIISTSEGGGVMARQPNVVFRRGRPGGTTITVRPESVRQTVDGIGTSFTESSAFVLAHLDRERRREVMRSIFGEKGANFALSRTHIGACDFSVEGKYSYAEVAGDRKLESFSIAPDKAGFARSAYPGIVDESYDLLPMIKEALAVKGAQRDRELRIVASAWTAPPWMKDIGAWYIPGSPENNWQGTGGSLKTEHLPTYADYLVRYLDAYRAEGVSIWGLTPVNEPYGNNGQWESMHFTPETQNDFVKNHLGPKLHAGNHADVKLMIYDHNRDGLEKWTDLMFADPATARYLYGAAVHWYESSFRVFEEVLDAVARKFPKFAILHTEGCIDDLGKPAPGGILDPVRYRESGWFNNDGFWWNANATDWGYSATWAGVVRSDHPVYTPVHRYARNIIVSLNHGVRGWIDWNIVLDSRGGPNHVGNYCGAPIMIDTATRQVYYTPIFHVLSQFSRTIRPGDTVVQTELNPAGVRSDALYALATLNGANVLSVQLLNTTKQPVTYHLQLGDRYAKIRTAANSLQTVRVRL</sequence>
<dbReference type="InterPro" id="IPR033453">
    <property type="entry name" value="Glyco_hydro_30_TIM-barrel"/>
</dbReference>
<name>A0A6V8N3W4_9BACT</name>
<organism evidence="7 8">
    <name type="scientific">Geomonas limicola</name>
    <dbReference type="NCBI Taxonomy" id="2740186"/>
    <lineage>
        <taxon>Bacteria</taxon>
        <taxon>Pseudomonadati</taxon>
        <taxon>Thermodesulfobacteriota</taxon>
        <taxon>Desulfuromonadia</taxon>
        <taxon>Geobacterales</taxon>
        <taxon>Geobacteraceae</taxon>
        <taxon>Geomonas</taxon>
    </lineage>
</organism>
<reference evidence="8" key="1">
    <citation type="submission" date="2020-06" db="EMBL/GenBank/DDBJ databases">
        <title>Draft genomic sequecing of Geomonas sp. Red745.</title>
        <authorList>
            <person name="Itoh H."/>
            <person name="Xu Z.X."/>
            <person name="Ushijima N."/>
            <person name="Masuda Y."/>
            <person name="Shiratori Y."/>
            <person name="Senoo K."/>
        </authorList>
    </citation>
    <scope>NUCLEOTIDE SEQUENCE [LARGE SCALE GENOMIC DNA]</scope>
    <source>
        <strain evidence="8">Red745</strain>
    </source>
</reference>
<comment type="caution">
    <text evidence="7">The sequence shown here is derived from an EMBL/GenBank/DDBJ whole genome shotgun (WGS) entry which is preliminary data.</text>
</comment>
<evidence type="ECO:0000256" key="4">
    <source>
        <dbReference type="RuleBase" id="RU361188"/>
    </source>
</evidence>
<evidence type="ECO:0000256" key="5">
    <source>
        <dbReference type="SAM" id="SignalP"/>
    </source>
</evidence>
<feature type="domain" description="Glycosyl hydrolase family 30 TIM-barrel" evidence="6">
    <location>
        <begin position="421"/>
        <end position="487"/>
    </location>
</feature>
<keyword evidence="3 4" id="KW-0378">Hydrolase</keyword>
<dbReference type="GO" id="GO:0004348">
    <property type="term" value="F:glucosylceramidase activity"/>
    <property type="evidence" value="ECO:0007669"/>
    <property type="project" value="InterPro"/>
</dbReference>
<dbReference type="InterPro" id="IPR013780">
    <property type="entry name" value="Glyco_hydro_b"/>
</dbReference>
<dbReference type="InterPro" id="IPR017853">
    <property type="entry name" value="GH"/>
</dbReference>
<dbReference type="SUPFAM" id="SSF51445">
    <property type="entry name" value="(Trans)glycosidases"/>
    <property type="match status" value="1"/>
</dbReference>
<feature type="signal peptide" evidence="5">
    <location>
        <begin position="1"/>
        <end position="25"/>
    </location>
</feature>
<dbReference type="GO" id="GO:0016020">
    <property type="term" value="C:membrane"/>
    <property type="evidence" value="ECO:0007669"/>
    <property type="project" value="GOC"/>
</dbReference>
<gene>
    <name evidence="7" type="primary">srfJ</name>
    <name evidence="7" type="ORF">GMLC_08110</name>
</gene>
<evidence type="ECO:0000313" key="7">
    <source>
        <dbReference type="EMBL" id="GFO67232.1"/>
    </source>
</evidence>
<proteinExistence type="inferred from homology"/>
<comment type="similarity">
    <text evidence="1 4">Belongs to the glycosyl hydrolase 30 family.</text>
</comment>
<dbReference type="PANTHER" id="PTHR11069">
    <property type="entry name" value="GLUCOSYLCERAMIDASE"/>
    <property type="match status" value="1"/>
</dbReference>
<dbReference type="Proteomes" id="UP000587586">
    <property type="component" value="Unassembled WGS sequence"/>
</dbReference>
<keyword evidence="4" id="KW-0326">Glycosidase</keyword>
<dbReference type="Gene3D" id="3.20.20.80">
    <property type="entry name" value="Glycosidases"/>
    <property type="match status" value="2"/>
</dbReference>
<accession>A0A6V8N3W4</accession>
<protein>
    <submittedName>
        <fullName evidence="7">Glycosyl hydrolase</fullName>
    </submittedName>
</protein>
<dbReference type="EMBL" id="BLXZ01000002">
    <property type="protein sequence ID" value="GFO67232.1"/>
    <property type="molecule type" value="Genomic_DNA"/>
</dbReference>
<evidence type="ECO:0000256" key="2">
    <source>
        <dbReference type="ARBA" id="ARBA00022729"/>
    </source>
</evidence>
<dbReference type="Pfam" id="PF02055">
    <property type="entry name" value="Glyco_hydro_30"/>
    <property type="match status" value="2"/>
</dbReference>
<dbReference type="PANTHER" id="PTHR11069:SF23">
    <property type="entry name" value="LYSOSOMAL ACID GLUCOSYLCERAMIDASE"/>
    <property type="match status" value="1"/>
</dbReference>
<dbReference type="AlphaFoldDB" id="A0A6V8N3W4"/>
<dbReference type="InterPro" id="IPR001139">
    <property type="entry name" value="Glyco_hydro_30"/>
</dbReference>
<evidence type="ECO:0000313" key="8">
    <source>
        <dbReference type="Proteomes" id="UP000587586"/>
    </source>
</evidence>